<dbReference type="Proteomes" id="UP000717585">
    <property type="component" value="Unassembled WGS sequence"/>
</dbReference>
<gene>
    <name evidence="1" type="ORF">J8273_5788</name>
</gene>
<evidence type="ECO:0000313" key="2">
    <source>
        <dbReference type="Proteomes" id="UP000717585"/>
    </source>
</evidence>
<comment type="caution">
    <text evidence="1">The sequence shown here is derived from an EMBL/GenBank/DDBJ whole genome shotgun (WGS) entry which is preliminary data.</text>
</comment>
<dbReference type="AlphaFoldDB" id="A0A8J6AUK3"/>
<organism evidence="1 2">
    <name type="scientific">Carpediemonas membranifera</name>
    <dbReference type="NCBI Taxonomy" id="201153"/>
    <lineage>
        <taxon>Eukaryota</taxon>
        <taxon>Metamonada</taxon>
        <taxon>Carpediemonas-like organisms</taxon>
        <taxon>Carpediemonas</taxon>
    </lineage>
</organism>
<evidence type="ECO:0000313" key="1">
    <source>
        <dbReference type="EMBL" id="KAG9392855.1"/>
    </source>
</evidence>
<reference evidence="1" key="1">
    <citation type="submission" date="2021-05" db="EMBL/GenBank/DDBJ databases">
        <title>A free-living protist that lacks canonical eukaryotic 1 DNA replication and segregation systems.</title>
        <authorList>
            <person name="Salas-Leiva D.E."/>
            <person name="Tromer E.C."/>
            <person name="Curtis B.A."/>
            <person name="Jerlstrom-Hultqvist J."/>
            <person name="Kolisko M."/>
            <person name="Yi Z."/>
            <person name="Salas-Leiva J.S."/>
            <person name="Gallot-Lavallee L."/>
            <person name="Kops G.J.P.L."/>
            <person name="Archibald J.M."/>
            <person name="Simpson A.G.B."/>
            <person name="Roger A.J."/>
        </authorList>
    </citation>
    <scope>NUCLEOTIDE SEQUENCE</scope>
    <source>
        <strain evidence="1">BICM</strain>
    </source>
</reference>
<name>A0A8J6AUK3_9EUKA</name>
<keyword evidence="2" id="KW-1185">Reference proteome</keyword>
<accession>A0A8J6AUK3</accession>
<protein>
    <submittedName>
        <fullName evidence="1">Uncharacterized protein</fullName>
    </submittedName>
</protein>
<sequence>MSSIDVLNEDLETDSMHPARQIQEFIDNWVAQCDIPSPDAPKRTRTRMNRKNLAKLRHCPKLAAMDKTAWTKDDVSSLHDNTPAHTVPVVGAFNPQAVAVVESACARTRHKVTSTIPLDGPIAVAVEAMCCVYTAVPFADQPWLLVLGGVECHAEVLGINYYELLARFGAEHGISSGLPRPVETSGPLTLGSMPVAPGITGAVVHNGCEHRLKVLAVREAVRGELAPAVHPSNIARRLMTCTVCGVATSVASWEPLCEVCKGAIDDAYAIQSAD</sequence>
<dbReference type="EMBL" id="JAHDYR010000031">
    <property type="protein sequence ID" value="KAG9392855.1"/>
    <property type="molecule type" value="Genomic_DNA"/>
</dbReference>
<proteinExistence type="predicted"/>